<keyword evidence="1" id="KW-0472">Membrane</keyword>
<dbReference type="EMBL" id="VSSQ01037399">
    <property type="protein sequence ID" value="MPM90078.1"/>
    <property type="molecule type" value="Genomic_DNA"/>
</dbReference>
<keyword evidence="1" id="KW-1133">Transmembrane helix</keyword>
<reference evidence="2" key="1">
    <citation type="submission" date="2019-08" db="EMBL/GenBank/DDBJ databases">
        <authorList>
            <person name="Kucharzyk K."/>
            <person name="Murdoch R.W."/>
            <person name="Higgins S."/>
            <person name="Loffler F."/>
        </authorList>
    </citation>
    <scope>NUCLEOTIDE SEQUENCE</scope>
</reference>
<feature type="transmembrane region" description="Helical" evidence="1">
    <location>
        <begin position="66"/>
        <end position="87"/>
    </location>
</feature>
<keyword evidence="1" id="KW-0812">Transmembrane</keyword>
<name>A0A645DLX3_9ZZZZ</name>
<protein>
    <submittedName>
        <fullName evidence="2">Uncharacterized protein</fullName>
    </submittedName>
</protein>
<evidence type="ECO:0000313" key="2">
    <source>
        <dbReference type="EMBL" id="MPM90078.1"/>
    </source>
</evidence>
<gene>
    <name evidence="2" type="ORF">SDC9_137194</name>
</gene>
<accession>A0A645DLX3</accession>
<dbReference type="AlphaFoldDB" id="A0A645DLX3"/>
<proteinExistence type="predicted"/>
<evidence type="ECO:0000256" key="1">
    <source>
        <dbReference type="SAM" id="Phobius"/>
    </source>
</evidence>
<organism evidence="2">
    <name type="scientific">bioreactor metagenome</name>
    <dbReference type="NCBI Taxonomy" id="1076179"/>
    <lineage>
        <taxon>unclassified sequences</taxon>
        <taxon>metagenomes</taxon>
        <taxon>ecological metagenomes</taxon>
    </lineage>
</organism>
<sequence>MRSDRIDHFTYLFGRSLLIGVDRPEIQLLQIVIAGKIRERSFAGDQPTFIGRDFCQRGMERGQRLVNLRFITFGIFLVNRGVIRIVFRQRVANIVDVDHRVFRRHPGVRVGFPVIRSFADAHGFHPVRNRHFRHTRQILVEAGKPQLQIQTVREDQLRPLRSLNVARSGLILMNFRAGFGDRTDVGRLTRHVLRHVRNDREGGNDIELLFGISR</sequence>
<comment type="caution">
    <text evidence="2">The sequence shown here is derived from an EMBL/GenBank/DDBJ whole genome shotgun (WGS) entry which is preliminary data.</text>
</comment>